<evidence type="ECO:0000256" key="4">
    <source>
        <dbReference type="ARBA" id="ARBA00022989"/>
    </source>
</evidence>
<protein>
    <recommendedName>
        <fullName evidence="8">DUF350 domain-containing protein</fullName>
    </recommendedName>
</protein>
<keyword evidence="2" id="KW-1003">Cell membrane</keyword>
<evidence type="ECO:0000256" key="2">
    <source>
        <dbReference type="ARBA" id="ARBA00022475"/>
    </source>
</evidence>
<accession>A0A3B0WWA5</accession>
<evidence type="ECO:0008006" key="8">
    <source>
        <dbReference type="Google" id="ProtNLM"/>
    </source>
</evidence>
<gene>
    <name evidence="7" type="ORF">MNBD_GAMMA05-2521</name>
</gene>
<organism evidence="7">
    <name type="scientific">hydrothermal vent metagenome</name>
    <dbReference type="NCBI Taxonomy" id="652676"/>
    <lineage>
        <taxon>unclassified sequences</taxon>
        <taxon>metagenomes</taxon>
        <taxon>ecological metagenomes</taxon>
    </lineage>
</organism>
<reference evidence="7" key="1">
    <citation type="submission" date="2018-06" db="EMBL/GenBank/DDBJ databases">
        <authorList>
            <person name="Zhirakovskaya E."/>
        </authorList>
    </citation>
    <scope>NUCLEOTIDE SEQUENCE</scope>
</reference>
<evidence type="ECO:0000256" key="5">
    <source>
        <dbReference type="ARBA" id="ARBA00023136"/>
    </source>
</evidence>
<feature type="transmembrane region" description="Helical" evidence="6">
    <location>
        <begin position="49"/>
        <end position="74"/>
    </location>
</feature>
<evidence type="ECO:0000256" key="6">
    <source>
        <dbReference type="SAM" id="Phobius"/>
    </source>
</evidence>
<dbReference type="AlphaFoldDB" id="A0A3B0WWA5"/>
<dbReference type="EMBL" id="UOFE01000048">
    <property type="protein sequence ID" value="VAW55502.1"/>
    <property type="molecule type" value="Genomic_DNA"/>
</dbReference>
<evidence type="ECO:0000313" key="7">
    <source>
        <dbReference type="EMBL" id="VAW55502.1"/>
    </source>
</evidence>
<keyword evidence="4 6" id="KW-1133">Transmembrane helix</keyword>
<comment type="subcellular location">
    <subcellularLocation>
        <location evidence="1">Cell membrane</location>
        <topology evidence="1">Multi-pass membrane protein</topology>
    </subcellularLocation>
</comment>
<dbReference type="InterPro" id="IPR007140">
    <property type="entry name" value="DUF350"/>
</dbReference>
<evidence type="ECO:0000256" key="3">
    <source>
        <dbReference type="ARBA" id="ARBA00022692"/>
    </source>
</evidence>
<evidence type="ECO:0000256" key="1">
    <source>
        <dbReference type="ARBA" id="ARBA00004651"/>
    </source>
</evidence>
<proteinExistence type="predicted"/>
<feature type="transmembrane region" description="Helical" evidence="6">
    <location>
        <begin position="6"/>
        <end position="28"/>
    </location>
</feature>
<name>A0A3B0WWA5_9ZZZZ</name>
<sequence>MIDIPPIILNFVYVILGGILTLTFMKIGCSMFNKIVTFNISDELGKGNIAVGLMVMGLFIGIGIALGLVIGLGLS</sequence>
<keyword evidence="3 6" id="KW-0812">Transmembrane</keyword>
<dbReference type="GO" id="GO:0005886">
    <property type="term" value="C:plasma membrane"/>
    <property type="evidence" value="ECO:0007669"/>
    <property type="project" value="UniProtKB-SubCell"/>
</dbReference>
<keyword evidence="5 6" id="KW-0472">Membrane</keyword>
<dbReference type="Pfam" id="PF03994">
    <property type="entry name" value="DUF350"/>
    <property type="match status" value="1"/>
</dbReference>